<keyword evidence="2" id="KW-1185">Reference proteome</keyword>
<sequence length="122" mass="14676">MYMVETIPHRILRNFAQCLFYFVYLGYNIRKYSLRNLKFHILKEGSRLRNLLPYKRELNNDSSRCEDVLVFFFFESVGNDWYLALPPRSTYDCRKKLMKRIRYVVSMNVASTKMLLSKSHGT</sequence>
<dbReference type="AlphaFoldDB" id="A0A016TNM6"/>
<organism evidence="1 2">
    <name type="scientific">Ancylostoma ceylanicum</name>
    <dbReference type="NCBI Taxonomy" id="53326"/>
    <lineage>
        <taxon>Eukaryota</taxon>
        <taxon>Metazoa</taxon>
        <taxon>Ecdysozoa</taxon>
        <taxon>Nematoda</taxon>
        <taxon>Chromadorea</taxon>
        <taxon>Rhabditida</taxon>
        <taxon>Rhabditina</taxon>
        <taxon>Rhabditomorpha</taxon>
        <taxon>Strongyloidea</taxon>
        <taxon>Ancylostomatidae</taxon>
        <taxon>Ancylostomatinae</taxon>
        <taxon>Ancylostoma</taxon>
    </lineage>
</organism>
<reference evidence="2" key="1">
    <citation type="journal article" date="2015" name="Nat. Genet.">
        <title>The genome and transcriptome of the zoonotic hookworm Ancylostoma ceylanicum identify infection-specific gene families.</title>
        <authorList>
            <person name="Schwarz E.M."/>
            <person name="Hu Y."/>
            <person name="Antoshechkin I."/>
            <person name="Miller M.M."/>
            <person name="Sternberg P.W."/>
            <person name="Aroian R.V."/>
        </authorList>
    </citation>
    <scope>NUCLEOTIDE SEQUENCE</scope>
    <source>
        <strain evidence="2">HY135</strain>
    </source>
</reference>
<protein>
    <submittedName>
        <fullName evidence="1">Uncharacterized protein</fullName>
    </submittedName>
</protein>
<dbReference type="EMBL" id="JARK01001424">
    <property type="protein sequence ID" value="EYC04370.1"/>
    <property type="molecule type" value="Genomic_DNA"/>
</dbReference>
<comment type="caution">
    <text evidence="1">The sequence shown here is derived from an EMBL/GenBank/DDBJ whole genome shotgun (WGS) entry which is preliminary data.</text>
</comment>
<evidence type="ECO:0000313" key="2">
    <source>
        <dbReference type="Proteomes" id="UP000024635"/>
    </source>
</evidence>
<accession>A0A016TNM6</accession>
<dbReference type="Proteomes" id="UP000024635">
    <property type="component" value="Unassembled WGS sequence"/>
</dbReference>
<proteinExistence type="predicted"/>
<name>A0A016TNM6_9BILA</name>
<gene>
    <name evidence="1" type="primary">Acey_s0088.g2164</name>
    <name evidence="1" type="ORF">Y032_0088g2164</name>
</gene>
<evidence type="ECO:0000313" key="1">
    <source>
        <dbReference type="EMBL" id="EYC04370.1"/>
    </source>
</evidence>